<dbReference type="InterPro" id="IPR050708">
    <property type="entry name" value="T6SS_VgrG/RHS"/>
</dbReference>
<name>A0A847S7I5_9BACT</name>
<dbReference type="Pfam" id="PF20041">
    <property type="entry name" value="DUF6443"/>
    <property type="match status" value="1"/>
</dbReference>
<dbReference type="NCBIfam" id="TIGR03696">
    <property type="entry name" value="Rhs_assc_core"/>
    <property type="match status" value="1"/>
</dbReference>
<reference evidence="2 3" key="1">
    <citation type="submission" date="2020-04" db="EMBL/GenBank/DDBJ databases">
        <authorList>
            <person name="Yin C."/>
        </authorList>
    </citation>
    <scope>NUCLEOTIDE SEQUENCE [LARGE SCALE GENOMIC DNA]</scope>
    <source>
        <strain evidence="2 3">Ae27</strain>
    </source>
</reference>
<feature type="domain" description="DUF6443" evidence="1">
    <location>
        <begin position="1"/>
        <end position="81"/>
    </location>
</feature>
<dbReference type="Gene3D" id="2.180.10.10">
    <property type="entry name" value="RHS repeat-associated core"/>
    <property type="match status" value="2"/>
</dbReference>
<protein>
    <recommendedName>
        <fullName evidence="1">DUF6443 domain-containing protein</fullName>
    </recommendedName>
</protein>
<dbReference type="InterPro" id="IPR045619">
    <property type="entry name" value="DUF6443"/>
</dbReference>
<evidence type="ECO:0000313" key="3">
    <source>
        <dbReference type="Proteomes" id="UP000570474"/>
    </source>
</evidence>
<evidence type="ECO:0000259" key="1">
    <source>
        <dbReference type="Pfam" id="PF20041"/>
    </source>
</evidence>
<proteinExistence type="predicted"/>
<dbReference type="Proteomes" id="UP000570474">
    <property type="component" value="Unassembled WGS sequence"/>
</dbReference>
<sequence length="1380" mass="150455">MVYDAFGREQYKYLPYTHSAGDGKFKTSPFVDQQQFYLNSGKYPGEKIFYSQTEFEASPLNRVLKTYAPGNSWANRPVSHQYLVNTAQDSVRIWNIGATGMPVSPLAYDAGQLTVDITTDEDGGQIVEYKDKSNRMILRKLRGVASPGSAHMGWLCTYYIYDDLNNLRFVIPPLGVEKITGTWNTAAIADGLCFQYTYDDRNRMITKKMPGAGMVEMVYDVRDRLVFTRDSSQRVQNIWHVTFYDQLNRPVETALYNRSISREALQGQMNGAVNNSGTSNYVFPGAADLVTAYHEPARTVYEATNSVTLESGFDTGDGADADMRINPSLTTGAANITVSNPLPDIFSNGTLTPLTYTFYDNYNFPGVQGAVSSDFNMPTDEGNSFVEPVTVGNLTQGMVTGTRIRILGTDTWLTSTTYYNDKGRVSQVVADNAAGSTDVITSRYDFNGKVVSTYQRHKNGRSGLTPQTTVLTTMVYDDQGRVKAINKRLNDNPALARTIARNTYDKIGQLSAKELGINGTGEPLERQTFDYNLRGWLRSISKDYLDNGSAGSHFGQELNYDYGFSVPAFNGNIAGIRWKGWNDQAQRAYGYTYDAISRLKGAAFSQLTSGSWLNDAVDFTVGNISYDANGNLLSMNQRGQVNNAAGNVDQLSYRYNANSNQLQSVYDGVRAKTGLGDFTDSQADGVDYNYDGAGNLTRDENKQIAAISYNHLNLPELITVTGKGNIRFVYDAGGNKVRKVVTDNTAGVAKVTTTDYLGGFVYENDSLRFAGHEEGRIRVAYQPGQAPDFVYDYFVKDHLGNTRLVLTEKSVTNTYAATMETPSAAKENQLFSNIDNTRSNKPVGYPADESAGKNESVAKLTATGTGKKIGPSLVLRVMAGDTIQLSSKAFYKSNGPANKSNPAVPAESMVADLINAFGGTVSADATHGAPASAAVPPFNTNFYNNDYRRLKEKDPDQQPGKPKAYLNYVLFDDQFKMVEENSGVKQVKAEPDQLQTLSQDKMVMKKSGFLYVYTSNESPQEVFFDNLLVAHSGSPVLEETHYYPFGLTMAGISSNALKGANYPENRKKYNGIEYTSELDLDIYDAQFRNLDPQIGRWNQIDPKIENMEAWSPYASNYDNPIRYKDFLGDEPDGPGDPIKQVGLVTGREYNLTAPTGIGSALKFAGQYIGGTANEIVAGINQNLNPVYAAVNGGQALVTGKDIQTGRPMNAGEAAISVASALPIGKFMGMLGRVGGAVEGMVAREASQGVSIAQGELLKNTLPVSTEGKLLGSISNGQISMQGKTLAAGKFDFIATQEGSVLLGRKHTFLSGGADVLAAGELKIRGGTIVGVNNLSGHYLPGLNASSSYLNILKNLGVDVSKAHLQIYNSQGQIIKHVLPK</sequence>
<comment type="caution">
    <text evidence="2">The sequence shown here is derived from an EMBL/GenBank/DDBJ whole genome shotgun (WGS) entry which is preliminary data.</text>
</comment>
<evidence type="ECO:0000313" key="2">
    <source>
        <dbReference type="EMBL" id="NLR68737.1"/>
    </source>
</evidence>
<organism evidence="2 3">
    <name type="scientific">Chitinophaga varians</name>
    <dbReference type="NCBI Taxonomy" id="2202339"/>
    <lineage>
        <taxon>Bacteria</taxon>
        <taxon>Pseudomonadati</taxon>
        <taxon>Bacteroidota</taxon>
        <taxon>Chitinophagia</taxon>
        <taxon>Chitinophagales</taxon>
        <taxon>Chitinophagaceae</taxon>
        <taxon>Chitinophaga</taxon>
    </lineage>
</organism>
<accession>A0A847S7I5</accession>
<gene>
    <name evidence="2" type="ORF">HGH92_30825</name>
</gene>
<dbReference type="EMBL" id="JABAIA010000004">
    <property type="protein sequence ID" value="NLR68737.1"/>
    <property type="molecule type" value="Genomic_DNA"/>
</dbReference>
<dbReference type="PANTHER" id="PTHR32305:SF15">
    <property type="entry name" value="PROTEIN RHSA-RELATED"/>
    <property type="match status" value="1"/>
</dbReference>
<keyword evidence="3" id="KW-1185">Reference proteome</keyword>
<dbReference type="InterPro" id="IPR022385">
    <property type="entry name" value="Rhs_assc_core"/>
</dbReference>
<dbReference type="PANTHER" id="PTHR32305">
    <property type="match status" value="1"/>
</dbReference>